<dbReference type="VEuPathDB" id="FungiDB:DNF11_3141"/>
<proteinExistence type="predicted"/>
<dbReference type="InterPro" id="IPR003903">
    <property type="entry name" value="UIM_dom"/>
</dbReference>
<feature type="compositionally biased region" description="Polar residues" evidence="1">
    <location>
        <begin position="19"/>
        <end position="28"/>
    </location>
</feature>
<feature type="region of interest" description="Disordered" evidence="1">
    <location>
        <begin position="170"/>
        <end position="309"/>
    </location>
</feature>
<feature type="compositionally biased region" description="Low complexity" evidence="1">
    <location>
        <begin position="271"/>
        <end position="284"/>
    </location>
</feature>
<keyword evidence="3" id="KW-1185">Reference proteome</keyword>
<accession>A0A3G2S7G2</accession>
<evidence type="ECO:0000256" key="1">
    <source>
        <dbReference type="SAM" id="MobiDB-lite"/>
    </source>
</evidence>
<feature type="compositionally biased region" description="Basic and acidic residues" evidence="1">
    <location>
        <begin position="72"/>
        <end position="92"/>
    </location>
</feature>
<gene>
    <name evidence="2" type="ORF">DNF11_3141</name>
</gene>
<name>A0A3G2S7G2_MALR7</name>
<reference evidence="2 3" key="1">
    <citation type="submission" date="2018-10" db="EMBL/GenBank/DDBJ databases">
        <title>Complete genome sequence of Malassezia restricta CBS 7877.</title>
        <authorList>
            <person name="Morand S.C."/>
            <person name="Bertignac M."/>
            <person name="Iltis A."/>
            <person name="Kolder I."/>
            <person name="Pirovano W."/>
            <person name="Jourdain R."/>
            <person name="Clavaud C."/>
        </authorList>
    </citation>
    <scope>NUCLEOTIDE SEQUENCE [LARGE SCALE GENOMIC DNA]</scope>
    <source>
        <strain evidence="2 3">CBS 7877</strain>
    </source>
</reference>
<feature type="region of interest" description="Disordered" evidence="1">
    <location>
        <begin position="1"/>
        <end position="92"/>
    </location>
</feature>
<evidence type="ECO:0000313" key="2">
    <source>
        <dbReference type="EMBL" id="AYO44091.1"/>
    </source>
</evidence>
<feature type="region of interest" description="Disordered" evidence="1">
    <location>
        <begin position="132"/>
        <end position="151"/>
    </location>
</feature>
<dbReference type="Proteomes" id="UP000269793">
    <property type="component" value="Chromosome VI"/>
</dbReference>
<dbReference type="OrthoDB" id="2529379at2759"/>
<organism evidence="2 3">
    <name type="scientific">Malassezia restricta (strain ATCC 96810 / NBRC 103918 / CBS 7877)</name>
    <name type="common">Seborrheic dermatitis infection agent</name>
    <dbReference type="NCBI Taxonomy" id="425264"/>
    <lineage>
        <taxon>Eukaryota</taxon>
        <taxon>Fungi</taxon>
        <taxon>Dikarya</taxon>
        <taxon>Basidiomycota</taxon>
        <taxon>Ustilaginomycotina</taxon>
        <taxon>Malasseziomycetes</taxon>
        <taxon>Malasseziales</taxon>
        <taxon>Malasseziaceae</taxon>
        <taxon>Malassezia</taxon>
    </lineage>
</organism>
<protein>
    <submittedName>
        <fullName evidence="2">Uncharacterized protein</fullName>
    </submittedName>
</protein>
<dbReference type="EMBL" id="CP033153">
    <property type="protein sequence ID" value="AYO44091.1"/>
    <property type="molecule type" value="Genomic_DNA"/>
</dbReference>
<feature type="compositionally biased region" description="Pro residues" evidence="1">
    <location>
        <begin position="205"/>
        <end position="222"/>
    </location>
</feature>
<sequence length="607" mass="67715">MAALPEDAFPNPYDPPASENKNGATSEAPSAPAQDSEEDELSRALRASLVVQQDQAQKRQDEEEAMLQEALRASEAEHAMQQREREQQQQRIEEIMEESRREAYRDQRRREAEKQRHALLEMEIIAQSRQEHERRIRALSPGPPDSHSIESAPEMEALLWLRARPSILTPGGSLSQGISIQDEAEHQAPEALSYQEPTNPWVREPTPPSPDQEPELPKPVPPESHTLSRYEQMFGRHEEEDDGFLSDAPESPWSRSDDEPPVSSAEPDSCAAEAPLTEPAPEYPGWEEPTAQPDDCDASAAPAESPPQLATEAADHDLPLLPYPPEYAEGQPALRGVQFGTATHAYAMDLYAPSGAILYPTPDVASECCMPPEHKLYFPDVIELGTERPYFVLRAYSWKMLLQAMAWHGKTRVEAPSTSLYLHVALSVPRRADTLPFASPSFALLALSTRSQPLLKTPEIASFCKERQSTLTCVPLVSHPLALPTDLVTLAHTLFSAPQLSHASSLRELHQAISVEDDWLETRSQCVPLSTAPLLGALEQQCLHQQLSLHQHPLEPLQDSQDAPPPREHFRDRMRRKLSRWNVASNVAPEEDLATWITPYDLSSVPP</sequence>
<dbReference type="PROSITE" id="PS50330">
    <property type="entry name" value="UIM"/>
    <property type="match status" value="1"/>
</dbReference>
<dbReference type="AlphaFoldDB" id="A0A3G2S7G2"/>
<evidence type="ECO:0000313" key="3">
    <source>
        <dbReference type="Proteomes" id="UP000269793"/>
    </source>
</evidence>